<name>A0A2N3X272_9PSEU</name>
<dbReference type="OrthoDB" id="4632815at2"/>
<dbReference type="SUPFAM" id="SSF51735">
    <property type="entry name" value="NAD(P)-binding Rossmann-fold domains"/>
    <property type="match status" value="1"/>
</dbReference>
<dbReference type="Proteomes" id="UP000233750">
    <property type="component" value="Unassembled WGS sequence"/>
</dbReference>
<protein>
    <submittedName>
        <fullName evidence="2">Uncharacterized protein YbjT (DUF2867 family)</fullName>
    </submittedName>
</protein>
<dbReference type="CDD" id="cd05269">
    <property type="entry name" value="TMR_SDR_a"/>
    <property type="match status" value="1"/>
</dbReference>
<dbReference type="Gene3D" id="3.90.25.10">
    <property type="entry name" value="UDP-galactose 4-epimerase, domain 1"/>
    <property type="match status" value="1"/>
</dbReference>
<evidence type="ECO:0000259" key="1">
    <source>
        <dbReference type="Pfam" id="PF05368"/>
    </source>
</evidence>
<dbReference type="PANTHER" id="PTHR43162">
    <property type="match status" value="1"/>
</dbReference>
<dbReference type="InterPro" id="IPR036291">
    <property type="entry name" value="NAD(P)-bd_dom_sf"/>
</dbReference>
<reference evidence="2 3" key="1">
    <citation type="submission" date="2017-12" db="EMBL/GenBank/DDBJ databases">
        <title>Sequencing the genomes of 1000 Actinobacteria strains.</title>
        <authorList>
            <person name="Klenk H.-P."/>
        </authorList>
    </citation>
    <scope>NUCLEOTIDE SEQUENCE [LARGE SCALE GENOMIC DNA]</scope>
    <source>
        <strain evidence="2 3">DSM 45165</strain>
    </source>
</reference>
<evidence type="ECO:0000313" key="3">
    <source>
        <dbReference type="Proteomes" id="UP000233750"/>
    </source>
</evidence>
<dbReference type="InterPro" id="IPR008030">
    <property type="entry name" value="NmrA-like"/>
</dbReference>
<gene>
    <name evidence="2" type="ORF">ATK30_0310</name>
</gene>
<comment type="caution">
    <text evidence="2">The sequence shown here is derived from an EMBL/GenBank/DDBJ whole genome shotgun (WGS) entry which is preliminary data.</text>
</comment>
<keyword evidence="3" id="KW-1185">Reference proteome</keyword>
<dbReference type="InterPro" id="IPR051604">
    <property type="entry name" value="Ergot_Alk_Oxidoreductase"/>
</dbReference>
<dbReference type="EMBL" id="PJMY01000001">
    <property type="protein sequence ID" value="PKW00222.1"/>
    <property type="molecule type" value="Genomic_DNA"/>
</dbReference>
<dbReference type="RefSeq" id="WP_101433924.1">
    <property type="nucleotide sequence ID" value="NZ_PJMY01000001.1"/>
</dbReference>
<sequence>MILITGATGLTGSAVVREFVRQGRPARVLLRNPAKSRAFAAAPGIETVEADLLVPGTLAAALDGIDTVVLISGADDRMVEAQCNLIDAAVTVGVNHIVKVSGMGADPHSPFRFGRYHAQIERRLQAADVGWTILRPSQFMQVYYREIPTMLADGTFAQPLGDTRLAPIDIEDIAKVAYATATGGGHRSAIYEMTGPDALTMPEICAVLTSVVGNPIRYVDIPPEDKRRRLVEAGLPPRFADDLDDLFRLRRDGGPESQVAVEVFEQLDIRPTSFAEFAQRSAMIFRGTSTPDQLWASGWQKTDAGVVQ</sequence>
<dbReference type="AlphaFoldDB" id="A0A2N3X272"/>
<dbReference type="Pfam" id="PF05368">
    <property type="entry name" value="NmrA"/>
    <property type="match status" value="1"/>
</dbReference>
<evidence type="ECO:0000313" key="2">
    <source>
        <dbReference type="EMBL" id="PKW00222.1"/>
    </source>
</evidence>
<feature type="domain" description="NmrA-like" evidence="1">
    <location>
        <begin position="2"/>
        <end position="277"/>
    </location>
</feature>
<dbReference type="Gene3D" id="3.40.50.720">
    <property type="entry name" value="NAD(P)-binding Rossmann-like Domain"/>
    <property type="match status" value="1"/>
</dbReference>
<organism evidence="2 3">
    <name type="scientific">Amycolatopsis echigonensis</name>
    <dbReference type="NCBI Taxonomy" id="2576905"/>
    <lineage>
        <taxon>Bacteria</taxon>
        <taxon>Bacillati</taxon>
        <taxon>Actinomycetota</taxon>
        <taxon>Actinomycetes</taxon>
        <taxon>Pseudonocardiales</taxon>
        <taxon>Pseudonocardiaceae</taxon>
        <taxon>Amycolatopsis</taxon>
    </lineage>
</organism>
<proteinExistence type="predicted"/>
<accession>A0A2N3X272</accession>
<dbReference type="PANTHER" id="PTHR43162:SF1">
    <property type="entry name" value="PRESTALK A DIFFERENTIATION PROTEIN A"/>
    <property type="match status" value="1"/>
</dbReference>